<dbReference type="GeneID" id="28996725"/>
<dbReference type="STRING" id="763407.A0A162UB54"/>
<organism evidence="1 2">
    <name type="scientific">Phycomyces blakesleeanus (strain ATCC 8743b / DSM 1359 / FGSC 10004 / NBRC 33097 / NRRL 1555)</name>
    <dbReference type="NCBI Taxonomy" id="763407"/>
    <lineage>
        <taxon>Eukaryota</taxon>
        <taxon>Fungi</taxon>
        <taxon>Fungi incertae sedis</taxon>
        <taxon>Mucoromycota</taxon>
        <taxon>Mucoromycotina</taxon>
        <taxon>Mucoromycetes</taxon>
        <taxon>Mucorales</taxon>
        <taxon>Phycomycetaceae</taxon>
        <taxon>Phycomyces</taxon>
    </lineage>
</organism>
<dbReference type="VEuPathDB" id="FungiDB:PHYBLDRAFT_168208"/>
<evidence type="ECO:0000313" key="2">
    <source>
        <dbReference type="Proteomes" id="UP000077315"/>
    </source>
</evidence>
<sequence>MAFANMYFYTFYDVASNMKQHTFFAETIGNKYKFNVSPLTVSYKRRSRGLPLLHLLLHLPFHLFTYSIFNPHYSFLMSEQEKIRASVERQFVESGEKDRFRLLQLLKERLTDFGWNDRLYAHCRESSRTLLSISLSTKLPIMVEVRLF</sequence>
<dbReference type="InParanoid" id="A0A162UB54"/>
<dbReference type="EMBL" id="KV440980">
    <property type="protein sequence ID" value="OAD73773.1"/>
    <property type="molecule type" value="Genomic_DNA"/>
</dbReference>
<dbReference type="GO" id="GO:0003713">
    <property type="term" value="F:transcription coactivator activity"/>
    <property type="evidence" value="ECO:0007669"/>
    <property type="project" value="InterPro"/>
</dbReference>
<dbReference type="Gene3D" id="1.10.246.140">
    <property type="match status" value="1"/>
</dbReference>
<dbReference type="OrthoDB" id="6221744at2759"/>
<dbReference type="InterPro" id="IPR038212">
    <property type="entry name" value="TF_EnY2_sf"/>
</dbReference>
<dbReference type="InterPro" id="IPR018783">
    <property type="entry name" value="TF_ENY2"/>
</dbReference>
<dbReference type="GO" id="GO:0000124">
    <property type="term" value="C:SAGA complex"/>
    <property type="evidence" value="ECO:0007669"/>
    <property type="project" value="InterPro"/>
</dbReference>
<reference evidence="2" key="1">
    <citation type="submission" date="2015-06" db="EMBL/GenBank/DDBJ databases">
        <title>Expansion of signal transduction pathways in fungi by whole-genome duplication.</title>
        <authorList>
            <consortium name="DOE Joint Genome Institute"/>
            <person name="Corrochano L.M."/>
            <person name="Kuo A."/>
            <person name="Marcet-Houben M."/>
            <person name="Polaino S."/>
            <person name="Salamov A."/>
            <person name="Villalobos J.M."/>
            <person name="Alvarez M.I."/>
            <person name="Avalos J."/>
            <person name="Benito E.P."/>
            <person name="Benoit I."/>
            <person name="Burger G."/>
            <person name="Camino L.P."/>
            <person name="Canovas D."/>
            <person name="Cerda-Olmedo E."/>
            <person name="Cheng J.-F."/>
            <person name="Dominguez A."/>
            <person name="Elias M."/>
            <person name="Eslava A.P."/>
            <person name="Glaser F."/>
            <person name="Grimwood J."/>
            <person name="Gutierrez G."/>
            <person name="Heitman J."/>
            <person name="Henrissat B."/>
            <person name="Iturriaga E.A."/>
            <person name="Lang B.F."/>
            <person name="Lavin J.L."/>
            <person name="Lee S."/>
            <person name="Li W."/>
            <person name="Lindquist E."/>
            <person name="Lopez-Garcia S."/>
            <person name="Luque E.M."/>
            <person name="Marcos A.T."/>
            <person name="Martin J."/>
            <person name="McCluskey K."/>
            <person name="Medina H.R."/>
            <person name="Miralles-Duran A."/>
            <person name="Miyazaki A."/>
            <person name="Munoz-Torres E."/>
            <person name="Oguiza J.A."/>
            <person name="Ohm R."/>
            <person name="Olmedo M."/>
            <person name="Orejas M."/>
            <person name="Ortiz-Castellanos L."/>
            <person name="Pisabarro A.G."/>
            <person name="Rodriguez-Romero J."/>
            <person name="Ruiz-Herrera J."/>
            <person name="Ruiz-Vazquez R."/>
            <person name="Sanz C."/>
            <person name="Schackwitz W."/>
            <person name="Schmutz J."/>
            <person name="Shahriari M."/>
            <person name="Shelest E."/>
            <person name="Silva-Franco F."/>
            <person name="Soanes D."/>
            <person name="Syed K."/>
            <person name="Tagua V.G."/>
            <person name="Talbot N.J."/>
            <person name="Thon M."/>
            <person name="De vries R.P."/>
            <person name="Wiebenga A."/>
            <person name="Yadav J.S."/>
            <person name="Braun E.L."/>
            <person name="Baker S."/>
            <person name="Garre V."/>
            <person name="Horwitz B."/>
            <person name="Torres-Martinez S."/>
            <person name="Idnurm A."/>
            <person name="Herrera-Estrella A."/>
            <person name="Gabaldon T."/>
            <person name="Grigoriev I.V."/>
        </authorList>
    </citation>
    <scope>NUCLEOTIDE SEQUENCE [LARGE SCALE GENOMIC DNA]</scope>
    <source>
        <strain evidence="2">NRRL 1555(-)</strain>
    </source>
</reference>
<accession>A0A162UB54</accession>
<dbReference type="AlphaFoldDB" id="A0A162UB54"/>
<dbReference type="GO" id="GO:0006406">
    <property type="term" value="P:mRNA export from nucleus"/>
    <property type="evidence" value="ECO:0007669"/>
    <property type="project" value="InterPro"/>
</dbReference>
<dbReference type="GO" id="GO:0005643">
    <property type="term" value="C:nuclear pore"/>
    <property type="evidence" value="ECO:0007669"/>
    <property type="project" value="InterPro"/>
</dbReference>
<dbReference type="Pfam" id="PF10163">
    <property type="entry name" value="EnY2"/>
    <property type="match status" value="1"/>
</dbReference>
<dbReference type="RefSeq" id="XP_018291813.1">
    <property type="nucleotide sequence ID" value="XM_018435819.1"/>
</dbReference>
<gene>
    <name evidence="1" type="ORF">PHYBLDRAFT_168208</name>
</gene>
<evidence type="ECO:0000313" key="1">
    <source>
        <dbReference type="EMBL" id="OAD73773.1"/>
    </source>
</evidence>
<proteinExistence type="predicted"/>
<dbReference type="Proteomes" id="UP000077315">
    <property type="component" value="Unassembled WGS sequence"/>
</dbReference>
<name>A0A162UB54_PHYB8</name>
<protein>
    <submittedName>
        <fullName evidence="1">Uncharacterized protein</fullName>
    </submittedName>
</protein>
<keyword evidence="2" id="KW-1185">Reference proteome</keyword>